<dbReference type="Gene3D" id="3.90.226.30">
    <property type="match status" value="1"/>
</dbReference>
<evidence type="ECO:0000313" key="3">
    <source>
        <dbReference type="Proteomes" id="UP000608579"/>
    </source>
</evidence>
<accession>A0A832ZUV9</accession>
<dbReference type="Proteomes" id="UP000608579">
    <property type="component" value="Unassembled WGS sequence"/>
</dbReference>
<feature type="domain" description="Lactate racemase C-terminal" evidence="1">
    <location>
        <begin position="212"/>
        <end position="343"/>
    </location>
</feature>
<protein>
    <recommendedName>
        <fullName evidence="1">Lactate racemase C-terminal domain-containing protein</fullName>
    </recommendedName>
</protein>
<comment type="caution">
    <text evidence="2">The sequence shown here is derived from an EMBL/GenBank/DDBJ whole genome shotgun (WGS) entry which is preliminary data.</text>
</comment>
<proteinExistence type="predicted"/>
<dbReference type="Pfam" id="PF21113">
    <property type="entry name" value="LarA_C"/>
    <property type="match status" value="1"/>
</dbReference>
<organism evidence="2 3">
    <name type="scientific">Caldiarchaeum subterraneum</name>
    <dbReference type="NCBI Taxonomy" id="311458"/>
    <lineage>
        <taxon>Archaea</taxon>
        <taxon>Nitrososphaerota</taxon>
        <taxon>Candidatus Caldarchaeales</taxon>
        <taxon>Candidatus Caldarchaeaceae</taxon>
        <taxon>Candidatus Caldarchaeum</taxon>
    </lineage>
</organism>
<evidence type="ECO:0000259" key="1">
    <source>
        <dbReference type="Pfam" id="PF21113"/>
    </source>
</evidence>
<dbReference type="InterPro" id="IPR048520">
    <property type="entry name" value="LarA_C"/>
</dbReference>
<evidence type="ECO:0000313" key="2">
    <source>
        <dbReference type="EMBL" id="HIQ29394.1"/>
    </source>
</evidence>
<dbReference type="EMBL" id="DQVM01000043">
    <property type="protein sequence ID" value="HIQ29394.1"/>
    <property type="molecule type" value="Genomic_DNA"/>
</dbReference>
<dbReference type="InterPro" id="IPR043166">
    <property type="entry name" value="LarA-like_C"/>
</dbReference>
<sequence length="350" mass="39955">MVEIWIKFGKTEVFSDIPQEATLNIVEPQPTWETPNPSEVINNLFDEYQDLMPHEASETTILVDYIHGVYEYDRLLFSLLVKIIEKGVEPEKIKVITSAWRYGTQDIELEVRDKLRQEFRRIGIQKIESTGEITWNKNGKIDIAVLPTAYWQNKITDPTHMLEKHNHIPEPKLIINPTVGYSGYISEIKYGDKPEITNIPREETYLIKVENNPEVVILGSNGHPTDYTLYSCMHILTSIQGKVEDTVILFIAECGKGLGPETFIQKLINIKTGESGEDDENGYVIKRWLELTDKTKVCMTTLLPSSIVETLLNAKHSTVLDDALVYAWRIKSKSSHVAVIPNPLFALIRM</sequence>
<dbReference type="AlphaFoldDB" id="A0A832ZUV9"/>
<name>A0A832ZUV9_CALS0</name>
<reference evidence="2" key="1">
    <citation type="journal article" date="2020" name="ISME J.">
        <title>Gammaproteobacteria mediating utilization of methyl-, sulfur- and petroleum organic compounds in deep ocean hydrothermal plumes.</title>
        <authorList>
            <person name="Zhou Z."/>
            <person name="Liu Y."/>
            <person name="Pan J."/>
            <person name="Cron B.R."/>
            <person name="Toner B.M."/>
            <person name="Anantharaman K."/>
            <person name="Breier J.A."/>
            <person name="Dick G.J."/>
            <person name="Li M."/>
        </authorList>
    </citation>
    <scope>NUCLEOTIDE SEQUENCE</scope>
    <source>
        <strain evidence="2">SZUA-1515</strain>
    </source>
</reference>
<gene>
    <name evidence="2" type="ORF">EYH45_02390</name>
</gene>